<evidence type="ECO:0000256" key="6">
    <source>
        <dbReference type="SAM" id="Phobius"/>
    </source>
</evidence>
<evidence type="ECO:0000259" key="7">
    <source>
        <dbReference type="PROSITE" id="PS50850"/>
    </source>
</evidence>
<feature type="transmembrane region" description="Helical" evidence="6">
    <location>
        <begin position="185"/>
        <end position="207"/>
    </location>
</feature>
<evidence type="ECO:0000313" key="9">
    <source>
        <dbReference type="Proteomes" id="UP000581769"/>
    </source>
</evidence>
<protein>
    <submittedName>
        <fullName evidence="8">Sugar phosphate permease</fullName>
    </submittedName>
</protein>
<feature type="transmembrane region" description="Helical" evidence="6">
    <location>
        <begin position="341"/>
        <end position="358"/>
    </location>
</feature>
<dbReference type="RefSeq" id="WP_184782939.1">
    <property type="nucleotide sequence ID" value="NZ_JACHMG010000001.1"/>
</dbReference>
<comment type="subcellular location">
    <subcellularLocation>
        <location evidence="1">Cell membrane</location>
        <topology evidence="1">Multi-pass membrane protein</topology>
    </subcellularLocation>
</comment>
<dbReference type="Pfam" id="PF07690">
    <property type="entry name" value="MFS_1"/>
    <property type="match status" value="1"/>
</dbReference>
<organism evidence="8 9">
    <name type="scientific">Amycolatopsis jiangsuensis</name>
    <dbReference type="NCBI Taxonomy" id="1181879"/>
    <lineage>
        <taxon>Bacteria</taxon>
        <taxon>Bacillati</taxon>
        <taxon>Actinomycetota</taxon>
        <taxon>Actinomycetes</taxon>
        <taxon>Pseudonocardiales</taxon>
        <taxon>Pseudonocardiaceae</taxon>
        <taxon>Amycolatopsis</taxon>
    </lineage>
</organism>
<evidence type="ECO:0000256" key="2">
    <source>
        <dbReference type="ARBA" id="ARBA00022448"/>
    </source>
</evidence>
<gene>
    <name evidence="8" type="ORF">BJY18_005702</name>
</gene>
<keyword evidence="9" id="KW-1185">Reference proteome</keyword>
<keyword evidence="3 6" id="KW-0812">Transmembrane</keyword>
<evidence type="ECO:0000313" key="8">
    <source>
        <dbReference type="EMBL" id="MBB4688217.1"/>
    </source>
</evidence>
<accession>A0A840J453</accession>
<keyword evidence="5 6" id="KW-0472">Membrane</keyword>
<dbReference type="InterPro" id="IPR036259">
    <property type="entry name" value="MFS_trans_sf"/>
</dbReference>
<dbReference type="FunFam" id="1.20.1250.20:FF:000018">
    <property type="entry name" value="MFS transporter permease"/>
    <property type="match status" value="1"/>
</dbReference>
<feature type="transmembrane region" description="Helical" evidence="6">
    <location>
        <begin position="89"/>
        <end position="111"/>
    </location>
</feature>
<evidence type="ECO:0000256" key="3">
    <source>
        <dbReference type="ARBA" id="ARBA00022692"/>
    </source>
</evidence>
<name>A0A840J453_9PSEU</name>
<feature type="transmembrane region" description="Helical" evidence="6">
    <location>
        <begin position="318"/>
        <end position="335"/>
    </location>
</feature>
<dbReference type="CDD" id="cd17319">
    <property type="entry name" value="MFS_ExuT_GudP_like"/>
    <property type="match status" value="1"/>
</dbReference>
<evidence type="ECO:0000256" key="1">
    <source>
        <dbReference type="ARBA" id="ARBA00004651"/>
    </source>
</evidence>
<feature type="transmembrane region" description="Helical" evidence="6">
    <location>
        <begin position="406"/>
        <end position="431"/>
    </location>
</feature>
<dbReference type="Proteomes" id="UP000581769">
    <property type="component" value="Unassembled WGS sequence"/>
</dbReference>
<feature type="transmembrane region" description="Helical" evidence="6">
    <location>
        <begin position="379"/>
        <end position="400"/>
    </location>
</feature>
<dbReference type="Gene3D" id="1.20.1250.20">
    <property type="entry name" value="MFS general substrate transporter like domains"/>
    <property type="match status" value="2"/>
</dbReference>
<reference evidence="8 9" key="1">
    <citation type="submission" date="2020-08" db="EMBL/GenBank/DDBJ databases">
        <title>Sequencing the genomes of 1000 actinobacteria strains.</title>
        <authorList>
            <person name="Klenk H.-P."/>
        </authorList>
    </citation>
    <scope>NUCLEOTIDE SEQUENCE [LARGE SCALE GENOMIC DNA]</scope>
    <source>
        <strain evidence="8 9">DSM 45859</strain>
    </source>
</reference>
<dbReference type="GO" id="GO:0022857">
    <property type="term" value="F:transmembrane transporter activity"/>
    <property type="evidence" value="ECO:0007669"/>
    <property type="project" value="InterPro"/>
</dbReference>
<dbReference type="PANTHER" id="PTHR43791">
    <property type="entry name" value="PERMEASE-RELATED"/>
    <property type="match status" value="1"/>
</dbReference>
<dbReference type="GO" id="GO:0005886">
    <property type="term" value="C:plasma membrane"/>
    <property type="evidence" value="ECO:0007669"/>
    <property type="project" value="UniProtKB-SubCell"/>
</dbReference>
<sequence>MTTKPTEGADPDANPGKAAIRRISWRLMPFLLAGFLIAYIDRSNVGFAGLQMNEDIGLTASMFGFGASMFFFTYVLLEVPSNLAMARVGARIWITRIMITWGLVAMATALVQGPVSFIIVRMLLGAAEAGFFPGVILYLTYFYPAAYRARVFALFSVAIPLASIVGSPLSGLLLGLDGTVGLAGWQWLFIVEGVPAVLLGLCAPLILPTGPATAKWLPEQEKTWLSSTLRDEDSTVEKPARRLPLKRILLSRRVLLLTLIYAGTAAISQGLSLWQPQIIKSFGLSNAQVGWINAVPFAVAVIGMLLWSRFSDRRNERALSTAIPIVVAIVGLAFIPAARSLLPFVLLASVVLIGTYASKGPFWGLSTETLSRRETAAGVALINSLGSLAAFGGNWIIGVIKESTGSFVLTLLPLLGISVASLIALAVLVLLRRTQRKERHTEPAQRSV</sequence>
<dbReference type="InterPro" id="IPR020846">
    <property type="entry name" value="MFS_dom"/>
</dbReference>
<feature type="transmembrane region" description="Helical" evidence="6">
    <location>
        <begin position="60"/>
        <end position="77"/>
    </location>
</feature>
<dbReference type="InterPro" id="IPR011701">
    <property type="entry name" value="MFS"/>
</dbReference>
<feature type="transmembrane region" description="Helical" evidence="6">
    <location>
        <begin position="117"/>
        <end position="139"/>
    </location>
</feature>
<feature type="transmembrane region" description="Helical" evidence="6">
    <location>
        <begin position="23"/>
        <end position="40"/>
    </location>
</feature>
<keyword evidence="4 6" id="KW-1133">Transmembrane helix</keyword>
<comment type="caution">
    <text evidence="8">The sequence shown here is derived from an EMBL/GenBank/DDBJ whole genome shotgun (WGS) entry which is preliminary data.</text>
</comment>
<feature type="transmembrane region" description="Helical" evidence="6">
    <location>
        <begin position="254"/>
        <end position="275"/>
    </location>
</feature>
<dbReference type="AlphaFoldDB" id="A0A840J453"/>
<dbReference type="PROSITE" id="PS50850">
    <property type="entry name" value="MFS"/>
    <property type="match status" value="1"/>
</dbReference>
<dbReference type="EMBL" id="JACHMG010000001">
    <property type="protein sequence ID" value="MBB4688217.1"/>
    <property type="molecule type" value="Genomic_DNA"/>
</dbReference>
<evidence type="ECO:0000256" key="5">
    <source>
        <dbReference type="ARBA" id="ARBA00023136"/>
    </source>
</evidence>
<feature type="domain" description="Major facilitator superfamily (MFS) profile" evidence="7">
    <location>
        <begin position="27"/>
        <end position="436"/>
    </location>
</feature>
<evidence type="ECO:0000256" key="4">
    <source>
        <dbReference type="ARBA" id="ARBA00022989"/>
    </source>
</evidence>
<feature type="transmembrane region" description="Helical" evidence="6">
    <location>
        <begin position="287"/>
        <end position="306"/>
    </location>
</feature>
<keyword evidence="2" id="KW-0813">Transport</keyword>
<feature type="transmembrane region" description="Helical" evidence="6">
    <location>
        <begin position="151"/>
        <end position="173"/>
    </location>
</feature>
<dbReference type="PANTHER" id="PTHR43791:SF36">
    <property type="entry name" value="TRANSPORTER, PUTATIVE (AFU_ORTHOLOGUE AFUA_6G08340)-RELATED"/>
    <property type="match status" value="1"/>
</dbReference>
<proteinExistence type="predicted"/>
<dbReference type="SUPFAM" id="SSF103473">
    <property type="entry name" value="MFS general substrate transporter"/>
    <property type="match status" value="1"/>
</dbReference>